<organism evidence="1 2">
    <name type="scientific">Humidesulfovibrio mexicanus</name>
    <dbReference type="NCBI Taxonomy" id="147047"/>
    <lineage>
        <taxon>Bacteria</taxon>
        <taxon>Pseudomonadati</taxon>
        <taxon>Thermodesulfobacteriota</taxon>
        <taxon>Desulfovibrionia</taxon>
        <taxon>Desulfovibrionales</taxon>
        <taxon>Desulfovibrionaceae</taxon>
        <taxon>Humidesulfovibrio</taxon>
    </lineage>
</organism>
<dbReference type="Proteomes" id="UP000198324">
    <property type="component" value="Unassembled WGS sequence"/>
</dbReference>
<protein>
    <submittedName>
        <fullName evidence="1">Uncharacterized protein</fullName>
    </submittedName>
</protein>
<evidence type="ECO:0000313" key="1">
    <source>
        <dbReference type="EMBL" id="SNS06212.1"/>
    </source>
</evidence>
<accession>A0A239BF08</accession>
<dbReference type="AlphaFoldDB" id="A0A239BF08"/>
<dbReference type="EMBL" id="FZOC01000005">
    <property type="protein sequence ID" value="SNS06212.1"/>
    <property type="molecule type" value="Genomic_DNA"/>
</dbReference>
<reference evidence="1 2" key="1">
    <citation type="submission" date="2017-06" db="EMBL/GenBank/DDBJ databases">
        <authorList>
            <person name="Kim H.J."/>
            <person name="Triplett B.A."/>
        </authorList>
    </citation>
    <scope>NUCLEOTIDE SEQUENCE [LARGE SCALE GENOMIC DNA]</scope>
    <source>
        <strain evidence="1 2">DSM 13116</strain>
    </source>
</reference>
<keyword evidence="2" id="KW-1185">Reference proteome</keyword>
<name>A0A239BF08_9BACT</name>
<evidence type="ECO:0000313" key="2">
    <source>
        <dbReference type="Proteomes" id="UP000198324"/>
    </source>
</evidence>
<gene>
    <name evidence="1" type="ORF">SAMN04488503_2512</name>
</gene>
<sequence length="53" mass="5948">MATVTITIKDTEQETVDFELDFKPPLKDEDTMTKAQYAAGIMMEAVTKFSTQS</sequence>
<proteinExistence type="predicted"/>